<dbReference type="AlphaFoldDB" id="A0A8R1E9X1"/>
<sequence length="70" mass="7721">MLDWAEASLTEFFSVSMEKIKHGASRVLFSKGEGEGIELIGVCASCERFPLWYYGFVTKRLVAASCAPAK</sequence>
<name>A0A8R1E9X1_CAEJA</name>
<reference evidence="1" key="2">
    <citation type="submission" date="2022-06" db="UniProtKB">
        <authorList>
            <consortium name="EnsemblMetazoa"/>
        </authorList>
    </citation>
    <scope>IDENTIFICATION</scope>
    <source>
        <strain evidence="1">DF5081</strain>
    </source>
</reference>
<dbReference type="Proteomes" id="UP000005237">
    <property type="component" value="Unassembled WGS sequence"/>
</dbReference>
<protein>
    <submittedName>
        <fullName evidence="1">Uncharacterized protein</fullName>
    </submittedName>
</protein>
<accession>A0A8R1E9X1</accession>
<keyword evidence="2" id="KW-1185">Reference proteome</keyword>
<evidence type="ECO:0000313" key="2">
    <source>
        <dbReference type="Proteomes" id="UP000005237"/>
    </source>
</evidence>
<reference evidence="2" key="1">
    <citation type="submission" date="2010-08" db="EMBL/GenBank/DDBJ databases">
        <authorList>
            <consortium name="Caenorhabditis japonica Sequencing Consortium"/>
            <person name="Wilson R.K."/>
        </authorList>
    </citation>
    <scope>NUCLEOTIDE SEQUENCE [LARGE SCALE GENOMIC DNA]</scope>
    <source>
        <strain evidence="2">DF5081</strain>
    </source>
</reference>
<evidence type="ECO:0000313" key="1">
    <source>
        <dbReference type="EnsemblMetazoa" id="CJA30749.1"/>
    </source>
</evidence>
<proteinExistence type="predicted"/>
<dbReference type="EnsemblMetazoa" id="CJA30749.1">
    <property type="protein sequence ID" value="CJA30749.1"/>
    <property type="gene ID" value="WBGene00206596"/>
</dbReference>
<organism evidence="1 2">
    <name type="scientific">Caenorhabditis japonica</name>
    <dbReference type="NCBI Taxonomy" id="281687"/>
    <lineage>
        <taxon>Eukaryota</taxon>
        <taxon>Metazoa</taxon>
        <taxon>Ecdysozoa</taxon>
        <taxon>Nematoda</taxon>
        <taxon>Chromadorea</taxon>
        <taxon>Rhabditida</taxon>
        <taxon>Rhabditina</taxon>
        <taxon>Rhabditomorpha</taxon>
        <taxon>Rhabditoidea</taxon>
        <taxon>Rhabditidae</taxon>
        <taxon>Peloderinae</taxon>
        <taxon>Caenorhabditis</taxon>
    </lineage>
</organism>